<protein>
    <recommendedName>
        <fullName evidence="7">Type II secretion system protein GspF domain-containing protein</fullName>
    </recommendedName>
</protein>
<name>V6ATA3_9ARCH</name>
<evidence type="ECO:0000256" key="3">
    <source>
        <dbReference type="ARBA" id="ARBA00022692"/>
    </source>
</evidence>
<evidence type="ECO:0000256" key="2">
    <source>
        <dbReference type="ARBA" id="ARBA00022475"/>
    </source>
</evidence>
<feature type="transmembrane region" description="Helical" evidence="6">
    <location>
        <begin position="206"/>
        <end position="227"/>
    </location>
</feature>
<feature type="transmembrane region" description="Helical" evidence="6">
    <location>
        <begin position="531"/>
        <end position="553"/>
    </location>
</feature>
<dbReference type="InterPro" id="IPR018076">
    <property type="entry name" value="T2SS_GspF_dom"/>
</dbReference>
<feature type="transmembrane region" description="Helical" evidence="6">
    <location>
        <begin position="239"/>
        <end position="259"/>
    </location>
</feature>
<proteinExistence type="predicted"/>
<dbReference type="PANTHER" id="PTHR35402:SF1">
    <property type="entry name" value="TYPE II SECRETION SYSTEM PROTEIN GSPF DOMAIN-CONTAINING PROTEIN"/>
    <property type="match status" value="1"/>
</dbReference>
<comment type="caution">
    <text evidence="8">The sequence shown here is derived from an EMBL/GenBank/DDBJ whole genome shotgun (WGS) entry which is preliminary data.</text>
</comment>
<keyword evidence="5 6" id="KW-0472">Membrane</keyword>
<evidence type="ECO:0000256" key="4">
    <source>
        <dbReference type="ARBA" id="ARBA00022989"/>
    </source>
</evidence>
<gene>
    <name evidence="8" type="ORF">NITUZ_30345</name>
</gene>
<evidence type="ECO:0000256" key="5">
    <source>
        <dbReference type="ARBA" id="ARBA00023136"/>
    </source>
</evidence>
<feature type="transmembrane region" description="Helical" evidence="6">
    <location>
        <begin position="437"/>
        <end position="458"/>
    </location>
</feature>
<sequence length="567" mass="62942">MSQITLENTLNDMINDINNDVMFAGKPLHTVRLLKQIRIFMIASAVIILPTSIALTLIYSPIFVTVNIIWIVLFLFPKLQQTQLSQDRRKKVESELPAFVIFAAVMQNVGINLYECIQIFKRISLFPAMDKEGMLLRRNVEFFGMSQMEALEELGRTHKSQLFANLLLGYTSIWRSGGDLTLYLENRSEEFLILLKEKYQAYSNNVGTVVEVLVTLLIILPILIMVISFVLPGSSIEQITLLAVVGLPVFSMMIGVVISSMQPASFNNIGLTQNQLAVLFGVGFATGIGLHVLGQELWITLAAAMMVPSAISAIIVGRQDKEIAKLEQALPQFLRDITEYKKIGYDILLAIIKLSKEGYYNQTFMKKLREVAVLIDYGTTPTASTMAVTFRPWMTKISFFILSYIAEFGGGTPKILETITRFITNTKQAIREGKSSVSMLTMLVFASPVIMAFTAGIIQDMLGGISDSTFKFAVSDAALADSQFGLGSNFVNIVTVTPEFLSMIKTLIVTSSILSAFVITKAVDFTFYNTWRVVAIGAIAILSILAMDAYSTLKEFNFDTLFEGLPF</sequence>
<keyword evidence="9" id="KW-1185">Reference proteome</keyword>
<dbReference type="PANTHER" id="PTHR35402">
    <property type="entry name" value="INTEGRAL MEMBRANE PROTEIN-RELATED"/>
    <property type="match status" value="1"/>
</dbReference>
<dbReference type="InterPro" id="IPR056569">
    <property type="entry name" value="ArlJ-like"/>
</dbReference>
<feature type="transmembrane region" description="Helical" evidence="6">
    <location>
        <begin position="271"/>
        <end position="291"/>
    </location>
</feature>
<evidence type="ECO:0000313" key="8">
    <source>
        <dbReference type="EMBL" id="CDI05653.1"/>
    </source>
</evidence>
<dbReference type="GO" id="GO:0005886">
    <property type="term" value="C:plasma membrane"/>
    <property type="evidence" value="ECO:0007669"/>
    <property type="project" value="UniProtKB-SubCell"/>
</dbReference>
<dbReference type="EMBL" id="CBTY010000008">
    <property type="protein sequence ID" value="CDI05653.1"/>
    <property type="molecule type" value="Genomic_DNA"/>
</dbReference>
<dbReference type="STRING" id="1407055.NITUZ_30345"/>
<feature type="transmembrane region" description="Helical" evidence="6">
    <location>
        <begin position="500"/>
        <end position="519"/>
    </location>
</feature>
<dbReference type="OrthoDB" id="12374at2157"/>
<evidence type="ECO:0000256" key="6">
    <source>
        <dbReference type="SAM" id="Phobius"/>
    </source>
</evidence>
<evidence type="ECO:0000256" key="1">
    <source>
        <dbReference type="ARBA" id="ARBA00004651"/>
    </source>
</evidence>
<accession>V6ATA3</accession>
<dbReference type="RefSeq" id="WP_048195630.1">
    <property type="nucleotide sequence ID" value="NZ_CBTY010000008.1"/>
</dbReference>
<organism evidence="8 9">
    <name type="scientific">Candidatus Nitrosotenuis uzonensis</name>
    <dbReference type="NCBI Taxonomy" id="1407055"/>
    <lineage>
        <taxon>Archaea</taxon>
        <taxon>Nitrososphaerota</taxon>
        <taxon>Candidatus Nitrosotenuis</taxon>
    </lineage>
</organism>
<evidence type="ECO:0000313" key="9">
    <source>
        <dbReference type="Proteomes" id="UP000018159"/>
    </source>
</evidence>
<feature type="transmembrane region" description="Helical" evidence="6">
    <location>
        <begin position="297"/>
        <end position="316"/>
    </location>
</feature>
<evidence type="ECO:0000259" key="7">
    <source>
        <dbReference type="Pfam" id="PF00482"/>
    </source>
</evidence>
<reference evidence="8 9" key="1">
    <citation type="journal article" date="2013" name="PLoS ONE">
        <title>Enrichment and Genome Sequence of the Group I.1a Ammonia-Oxidizing Archaeon ?Ca. Nitrosotenuis uzonensis? Representing a Clade Globally.</title>
        <authorList>
            <person name="Lebedeva E.V."/>
            <person name="Hatzenpichler R."/>
            <person name="Pelletier E."/>
            <person name="Schuster N."/>
            <person name="Hauzmayer S."/>
            <person name="Bulaev A."/>
            <person name="Grigor'eva N.V."/>
            <person name="Galushko A."/>
            <person name="Schmid M."/>
            <person name="Palatinszky M."/>
            <person name="Le Paslier D."/>
            <person name="Daims H."/>
            <person name="Wagner M."/>
        </authorList>
    </citation>
    <scope>NUCLEOTIDE SEQUENCE [LARGE SCALE GENOMIC DNA]</scope>
    <source>
        <strain evidence="8 9">N4</strain>
    </source>
</reference>
<keyword evidence="3 6" id="KW-0812">Transmembrane</keyword>
<dbReference type="Proteomes" id="UP000018159">
    <property type="component" value="Unassembled WGS sequence"/>
</dbReference>
<dbReference type="AlphaFoldDB" id="V6ATA3"/>
<keyword evidence="4 6" id="KW-1133">Transmembrane helix</keyword>
<dbReference type="Pfam" id="PF00482">
    <property type="entry name" value="T2SSF"/>
    <property type="match status" value="1"/>
</dbReference>
<comment type="subcellular location">
    <subcellularLocation>
        <location evidence="1">Cell membrane</location>
        <topology evidence="1">Multi-pass membrane protein</topology>
    </subcellularLocation>
</comment>
<keyword evidence="2" id="KW-1003">Cell membrane</keyword>
<feature type="domain" description="Type II secretion system protein GspF" evidence="7">
    <location>
        <begin position="104"/>
        <end position="227"/>
    </location>
</feature>
<feature type="transmembrane region" description="Helical" evidence="6">
    <location>
        <begin position="45"/>
        <end position="76"/>
    </location>
</feature>